<dbReference type="STRING" id="266779.Meso_0650"/>
<dbReference type="EMBL" id="CP000390">
    <property type="protein sequence ID" value="ABG62050.1"/>
    <property type="molecule type" value="Genomic_DNA"/>
</dbReference>
<evidence type="ECO:0000313" key="2">
    <source>
        <dbReference type="EMBL" id="ABG62050.1"/>
    </source>
</evidence>
<gene>
    <name evidence="2" type="ordered locus">Meso_0650</name>
</gene>
<dbReference type="HOGENOM" id="CLU_064297_0_0_5"/>
<dbReference type="AlphaFoldDB" id="Q11KM5"/>
<reference evidence="2" key="1">
    <citation type="submission" date="2006-06" db="EMBL/GenBank/DDBJ databases">
        <title>Complete sequence of chromosome of Chelativorans sp. BNC1.</title>
        <authorList>
            <consortium name="US DOE Joint Genome Institute"/>
            <person name="Copeland A."/>
            <person name="Lucas S."/>
            <person name="Lapidus A."/>
            <person name="Barry K."/>
            <person name="Detter J.C."/>
            <person name="Glavina del Rio T."/>
            <person name="Hammon N."/>
            <person name="Israni S."/>
            <person name="Dalin E."/>
            <person name="Tice H."/>
            <person name="Pitluck S."/>
            <person name="Chertkov O."/>
            <person name="Brettin T."/>
            <person name="Bruce D."/>
            <person name="Han C."/>
            <person name="Tapia R."/>
            <person name="Gilna P."/>
            <person name="Schmutz J."/>
            <person name="Larimer F."/>
            <person name="Land M."/>
            <person name="Hauser L."/>
            <person name="Kyrpides N."/>
            <person name="Mikhailova N."/>
            <person name="Richardson P."/>
        </authorList>
    </citation>
    <scope>NUCLEOTIDE SEQUENCE</scope>
    <source>
        <strain evidence="2">BNC1</strain>
    </source>
</reference>
<name>Q11KM5_CHESB</name>
<dbReference type="KEGG" id="mes:Meso_0650"/>
<sequence>MKLVYFRGHVPNFGDELNTHMWRHLLPAGFLDEDERDLFIGIGSILWNTFPKSARKFVVGSGYAGYTGLPDVHDGTWDIVFVRGPETARLLGIEPEKAICDSAVLLRALDLPAPAPAFDVGFMPHYESLDRGLWEDACRLAGIPLIDPRDDVEKVISQIRGARMIITEAMHGAIVADALRTPWVAVKPINPGHHAKWKDWSGALSLDVRFQDLRPSSFLELYVGLTGGRGDPDGRAGRLSRSVLAGPANRFLAHRAASHLRRIAKAEPQLSRDEKISHVTERALEALHGFVRARQLSPI</sequence>
<keyword evidence="2" id="KW-0808">Transferase</keyword>
<evidence type="ECO:0000259" key="1">
    <source>
        <dbReference type="Pfam" id="PF04230"/>
    </source>
</evidence>
<feature type="domain" description="Polysaccharide pyruvyl transferase" evidence="1">
    <location>
        <begin position="51"/>
        <end position="186"/>
    </location>
</feature>
<dbReference type="Pfam" id="PF04230">
    <property type="entry name" value="PS_pyruv_trans"/>
    <property type="match status" value="1"/>
</dbReference>
<protein>
    <submittedName>
        <fullName evidence="2">Ketal pyruvate transferase protein</fullName>
    </submittedName>
</protein>
<keyword evidence="2" id="KW-0670">Pyruvate</keyword>
<proteinExistence type="predicted"/>
<organism evidence="2">
    <name type="scientific">Chelativorans sp. (strain BNC1)</name>
    <dbReference type="NCBI Taxonomy" id="266779"/>
    <lineage>
        <taxon>Bacteria</taxon>
        <taxon>Pseudomonadati</taxon>
        <taxon>Pseudomonadota</taxon>
        <taxon>Alphaproteobacteria</taxon>
        <taxon>Hyphomicrobiales</taxon>
        <taxon>Phyllobacteriaceae</taxon>
        <taxon>Chelativorans</taxon>
    </lineage>
</organism>
<dbReference type="eggNOG" id="COG2327">
    <property type="taxonomic scope" value="Bacteria"/>
</dbReference>
<dbReference type="InterPro" id="IPR007345">
    <property type="entry name" value="Polysacch_pyruvyl_Trfase"/>
</dbReference>
<accession>Q11KM5</accession>
<dbReference type="GO" id="GO:0016740">
    <property type="term" value="F:transferase activity"/>
    <property type="evidence" value="ECO:0007669"/>
    <property type="project" value="UniProtKB-KW"/>
</dbReference>